<protein>
    <submittedName>
        <fullName evidence="2">Thioredoxin</fullName>
    </submittedName>
</protein>
<organism evidence="2 3">
    <name type="scientific">Robinsoniella peoriensis</name>
    <dbReference type="NCBI Taxonomy" id="180332"/>
    <lineage>
        <taxon>Bacteria</taxon>
        <taxon>Bacillati</taxon>
        <taxon>Bacillota</taxon>
        <taxon>Clostridia</taxon>
        <taxon>Lachnospirales</taxon>
        <taxon>Lachnospiraceae</taxon>
        <taxon>Robinsoniella</taxon>
    </lineage>
</organism>
<proteinExistence type="predicted"/>
<accession>A0A4U8Q6E6</accession>
<dbReference type="CDD" id="cd02947">
    <property type="entry name" value="TRX_family"/>
    <property type="match status" value="1"/>
</dbReference>
<evidence type="ECO:0000313" key="3">
    <source>
        <dbReference type="Proteomes" id="UP000306509"/>
    </source>
</evidence>
<sequence>MKKKWFILAFFIVLLLSMFLGIKFLNGFTCSPAYIELSLDEVKTKLKEKRSFILFIHQKDCSGCKRIKPYLETFNKYPTVDAFGIDVTNFKDKDLEYLISEMKLSDTPTLLFYVDGNEKTRIVGVFMQNTLKEKITKTYLQ</sequence>
<dbReference type="InterPro" id="IPR036249">
    <property type="entry name" value="Thioredoxin-like_sf"/>
</dbReference>
<dbReference type="AlphaFoldDB" id="A0A4U8Q6E6"/>
<dbReference type="SUPFAM" id="SSF52833">
    <property type="entry name" value="Thioredoxin-like"/>
    <property type="match status" value="1"/>
</dbReference>
<dbReference type="Gene3D" id="3.40.30.10">
    <property type="entry name" value="Glutaredoxin"/>
    <property type="match status" value="1"/>
</dbReference>
<dbReference type="Proteomes" id="UP000306509">
    <property type="component" value="Unassembled WGS sequence"/>
</dbReference>
<reference evidence="2 3" key="1">
    <citation type="journal article" date="2019" name="Anaerobe">
        <title>Detection of Robinsoniella peoriensis in multiple bone samples of a trauma patient.</title>
        <authorList>
            <person name="Schrottner P."/>
            <person name="Hartwich K."/>
            <person name="Bunk B."/>
            <person name="Schober I."/>
            <person name="Helbig S."/>
            <person name="Rudolph W.W."/>
            <person name="Gunzer F."/>
        </authorList>
    </citation>
    <scope>NUCLEOTIDE SEQUENCE [LARGE SCALE GENOMIC DNA]</scope>
    <source>
        <strain evidence="2 3">DSM 106044</strain>
    </source>
</reference>
<dbReference type="Pfam" id="PF00085">
    <property type="entry name" value="Thioredoxin"/>
    <property type="match status" value="1"/>
</dbReference>
<dbReference type="InterPro" id="IPR013766">
    <property type="entry name" value="Thioredoxin_domain"/>
</dbReference>
<dbReference type="RefSeq" id="WP_138003212.1">
    <property type="nucleotide sequence ID" value="NZ_QGQD01000068.1"/>
</dbReference>
<feature type="domain" description="Thioredoxin" evidence="1">
    <location>
        <begin position="41"/>
        <end position="136"/>
    </location>
</feature>
<evidence type="ECO:0000313" key="2">
    <source>
        <dbReference type="EMBL" id="TLC99642.1"/>
    </source>
</evidence>
<keyword evidence="3" id="KW-1185">Reference proteome</keyword>
<evidence type="ECO:0000259" key="1">
    <source>
        <dbReference type="Pfam" id="PF00085"/>
    </source>
</evidence>
<comment type="caution">
    <text evidence="2">The sequence shown here is derived from an EMBL/GenBank/DDBJ whole genome shotgun (WGS) entry which is preliminary data.</text>
</comment>
<gene>
    <name evidence="2" type="ORF">DSM106044_03594</name>
</gene>
<dbReference type="EMBL" id="QGQD01000068">
    <property type="protein sequence ID" value="TLC99642.1"/>
    <property type="molecule type" value="Genomic_DNA"/>
</dbReference>
<name>A0A4U8Q6E6_9FIRM</name>